<feature type="compositionally biased region" description="Basic and acidic residues" evidence="1">
    <location>
        <begin position="13"/>
        <end position="26"/>
    </location>
</feature>
<evidence type="ECO:0000313" key="2">
    <source>
        <dbReference type="EMBL" id="CAA9464739.1"/>
    </source>
</evidence>
<dbReference type="AlphaFoldDB" id="A0A6J4R5K6"/>
<name>A0A6J4R5K6_9ACTN</name>
<accession>A0A6J4R5K6</accession>
<feature type="non-terminal residue" evidence="2">
    <location>
        <position position="91"/>
    </location>
</feature>
<gene>
    <name evidence="2" type="ORF">AVDCRST_MAG38-608</name>
</gene>
<protein>
    <submittedName>
        <fullName evidence="2">Uncharacterized protein</fullName>
    </submittedName>
</protein>
<evidence type="ECO:0000256" key="1">
    <source>
        <dbReference type="SAM" id="MobiDB-lite"/>
    </source>
</evidence>
<feature type="region of interest" description="Disordered" evidence="1">
    <location>
        <begin position="1"/>
        <end position="91"/>
    </location>
</feature>
<reference evidence="2" key="1">
    <citation type="submission" date="2020-02" db="EMBL/GenBank/DDBJ databases">
        <authorList>
            <person name="Meier V. D."/>
        </authorList>
    </citation>
    <scope>NUCLEOTIDE SEQUENCE</scope>
    <source>
        <strain evidence="2">AVDCRST_MAG38</strain>
    </source>
</reference>
<proteinExistence type="predicted"/>
<sequence length="91" mass="9907">ARWRLRGPPVGRRGGEGRGRRSDGGGRHVPRLGLSVRRARRRGSGRDLLAASGGDRRGDRRSHPARSGPRRAGRDGGRARARHPPRDPALV</sequence>
<organism evidence="2">
    <name type="scientific">uncultured Solirubrobacteraceae bacterium</name>
    <dbReference type="NCBI Taxonomy" id="1162706"/>
    <lineage>
        <taxon>Bacteria</taxon>
        <taxon>Bacillati</taxon>
        <taxon>Actinomycetota</taxon>
        <taxon>Thermoleophilia</taxon>
        <taxon>Solirubrobacterales</taxon>
        <taxon>Solirubrobacteraceae</taxon>
        <taxon>environmental samples</taxon>
    </lineage>
</organism>
<feature type="compositionally biased region" description="Low complexity" evidence="1">
    <location>
        <begin position="1"/>
        <end position="11"/>
    </location>
</feature>
<dbReference type="EMBL" id="CADCVJ010000037">
    <property type="protein sequence ID" value="CAA9464739.1"/>
    <property type="molecule type" value="Genomic_DNA"/>
</dbReference>
<feature type="non-terminal residue" evidence="2">
    <location>
        <position position="1"/>
    </location>
</feature>